<protein>
    <submittedName>
        <fullName evidence="1">Uncharacterized protein</fullName>
    </submittedName>
</protein>
<dbReference type="AlphaFoldDB" id="A0A2I5HKW9"/>
<evidence type="ECO:0000313" key="2">
    <source>
        <dbReference type="EMBL" id="HAB6340239.1"/>
    </source>
</evidence>
<reference evidence="1 3" key="1">
    <citation type="submission" date="2017-09" db="EMBL/GenBank/DDBJ databases">
        <title>Complete genome of Salmonella enterica subsp. diarizonae isolated from stool of a patient with bacterial enteropathy.</title>
        <authorList>
            <person name="Zhou J."/>
            <person name="Chen Q."/>
            <person name="Guo L."/>
            <person name="Fan J."/>
        </authorList>
    </citation>
    <scope>NUCLEOTIDE SEQUENCE [LARGE SCALE GENOMIC DNA]</scope>
    <source>
        <strain evidence="1 3">HZS154</strain>
    </source>
</reference>
<reference evidence="2" key="3">
    <citation type="submission" date="2019-10" db="EMBL/GenBank/DDBJ databases">
        <authorList>
            <consortium name="NCBI Pathogen Detection Project"/>
        </authorList>
    </citation>
    <scope>NUCLEOTIDE SEQUENCE</scope>
    <source>
        <strain evidence="2">Salmonella enterica</strain>
    </source>
</reference>
<accession>A0A2I5HKW9</accession>
<dbReference type="EMBL" id="CP023345">
    <property type="protein sequence ID" value="ATW56207.1"/>
    <property type="molecule type" value="Genomic_DNA"/>
</dbReference>
<dbReference type="Proteomes" id="UP000230639">
    <property type="component" value="Chromosome"/>
</dbReference>
<evidence type="ECO:0000313" key="1">
    <source>
        <dbReference type="EMBL" id="ATW56207.1"/>
    </source>
</evidence>
<reference evidence="2" key="2">
    <citation type="journal article" date="2018" name="Genome Biol.">
        <title>SKESA: strategic k-mer extension for scrupulous assemblies.</title>
        <authorList>
            <person name="Souvorov A."/>
            <person name="Agarwala R."/>
            <person name="Lipman D.J."/>
        </authorList>
    </citation>
    <scope>NUCLEOTIDE SEQUENCE</scope>
    <source>
        <strain evidence="2">Salmonella enterica</strain>
    </source>
</reference>
<evidence type="ECO:0000313" key="3">
    <source>
        <dbReference type="Proteomes" id="UP000230639"/>
    </source>
</evidence>
<name>A0A2I5HKW9_SALDZ</name>
<dbReference type="EMBL" id="DAAHJH010000013">
    <property type="protein sequence ID" value="HAB6340239.1"/>
    <property type="molecule type" value="Genomic_DNA"/>
</dbReference>
<gene>
    <name evidence="1" type="ORF">CNQ75_17815</name>
    <name evidence="2" type="ORF">GB480_15160</name>
</gene>
<sequence>MVADLPPVSGYQHSTKLSDITIPDHGRLEAVIMSGLAGSFPIIRGMNKVTGARKYIHNGGNGNCISRHEHSLALMCHAISKILLDEQYLLFIESGFCTCIHF</sequence>
<organism evidence="1 3">
    <name type="scientific">Salmonella diarizonae</name>
    <dbReference type="NCBI Taxonomy" id="59204"/>
    <lineage>
        <taxon>Bacteria</taxon>
        <taxon>Pseudomonadati</taxon>
        <taxon>Pseudomonadota</taxon>
        <taxon>Gammaproteobacteria</taxon>
        <taxon>Enterobacterales</taxon>
        <taxon>Enterobacteriaceae</taxon>
        <taxon>Salmonella</taxon>
    </lineage>
</organism>
<proteinExistence type="predicted"/>